<dbReference type="PROSITE" id="PS00018">
    <property type="entry name" value="EF_HAND_1"/>
    <property type="match status" value="3"/>
</dbReference>
<feature type="compositionally biased region" description="Basic and acidic residues" evidence="4">
    <location>
        <begin position="253"/>
        <end position="262"/>
    </location>
</feature>
<proteinExistence type="predicted"/>
<dbReference type="Proteomes" id="UP000887568">
    <property type="component" value="Unplaced"/>
</dbReference>
<feature type="domain" description="EF-hand" evidence="5">
    <location>
        <begin position="568"/>
        <end position="603"/>
    </location>
</feature>
<dbReference type="Pfam" id="PF13202">
    <property type="entry name" value="EF-hand_5"/>
    <property type="match status" value="1"/>
</dbReference>
<evidence type="ECO:0000256" key="1">
    <source>
        <dbReference type="ARBA" id="ARBA00022723"/>
    </source>
</evidence>
<dbReference type="Pfam" id="PF25348">
    <property type="entry name" value="PH_CAYP2"/>
    <property type="match status" value="1"/>
</dbReference>
<reference evidence="6" key="1">
    <citation type="submission" date="2022-11" db="UniProtKB">
        <authorList>
            <consortium name="EnsemblMetazoa"/>
        </authorList>
    </citation>
    <scope>IDENTIFICATION</scope>
</reference>
<dbReference type="Gene3D" id="1.10.238.10">
    <property type="entry name" value="EF-hand"/>
    <property type="match status" value="2"/>
</dbReference>
<dbReference type="OrthoDB" id="6280085at2759"/>
<accession>A0A914BGP2</accession>
<sequence length="662" mass="74574">MDLIIHGKSTPRPTRQEATQGKSTTTAGLNPTQKGPNYSTPDAPREGPKPAALRTTLSTNNSNNKASVITQAKLDKIQRVVTPRPRSRMQYPKPEGVPSLNLGKLQDGDNSLQNPVMGYEEKLDPPDTASTVSWGYHEYSPAARSPAMNAPFALHHTPTAGRPSNRSQRPGSVPRLDLQGKHKSALTEPAVPENLPPPSDRQKQQFKQLEQDRKDELKQWSQRAGQPKKQLKAPYRTDNDADDDVDLNSSQNKQDKRVDAEALAAERRRQEIEQTVLVDQLSRSVLCDPEQNQRCETPLSGTTSPFGQPRPKMRTLHDSKVRTTGTVTENLLDKRLTFNARIVTRSGHDALRELCGFYFDLDKTMTVYEYRQFGSKSKALPFIQRGKYCHVIGRRKGRPYVVQDISAGATLTFDSEGQPSISSALKAKPILLIRITHVDENTKEKLVFKNGRIPYDPQEYHALMNPPITKQEAADNKLVAQVQESVRAQIRKRACKTLTGLGRHFKQLDKSGDGVLSKEELRLALETYHIKVDQNLFESLWLVLDQNEDGAIDYSEFHRAFIGEMNERRKTLVRKAFQKIDANKSGTVSIDELKKFFNVQKHPHVVQGLVTASEVMNGFLELFDRRAKELTYGEFEDYYEGVSVSINNDDDFIGMVSACWTL</sequence>
<evidence type="ECO:0000256" key="3">
    <source>
        <dbReference type="ARBA" id="ARBA00022837"/>
    </source>
</evidence>
<feature type="compositionally biased region" description="Polar residues" evidence="4">
    <location>
        <begin position="11"/>
        <end position="40"/>
    </location>
</feature>
<feature type="region of interest" description="Disordered" evidence="4">
    <location>
        <begin position="292"/>
        <end position="313"/>
    </location>
</feature>
<dbReference type="InterPro" id="IPR051581">
    <property type="entry name" value="Ca-bind"/>
</dbReference>
<dbReference type="OMA" id="ESAWLIM"/>
<dbReference type="EnsemblMetazoa" id="XM_038218668.1">
    <property type="protein sequence ID" value="XP_038074596.1"/>
    <property type="gene ID" value="LOC119742578"/>
</dbReference>
<dbReference type="PANTHER" id="PTHR34524">
    <property type="entry name" value="CALCYPHOSIN"/>
    <property type="match status" value="1"/>
</dbReference>
<keyword evidence="2" id="KW-0677">Repeat</keyword>
<feature type="compositionally biased region" description="Basic and acidic residues" evidence="4">
    <location>
        <begin position="209"/>
        <end position="218"/>
    </location>
</feature>
<feature type="region of interest" description="Disordered" evidence="4">
    <location>
        <begin position="152"/>
        <end position="262"/>
    </location>
</feature>
<dbReference type="RefSeq" id="XP_038074598.1">
    <property type="nucleotide sequence ID" value="XM_038218670.1"/>
</dbReference>
<evidence type="ECO:0000256" key="2">
    <source>
        <dbReference type="ARBA" id="ARBA00022737"/>
    </source>
</evidence>
<feature type="compositionally biased region" description="Polar residues" evidence="4">
    <location>
        <begin position="292"/>
        <end position="306"/>
    </location>
</feature>
<dbReference type="PROSITE" id="PS50222">
    <property type="entry name" value="EF_HAND_2"/>
    <property type="match status" value="3"/>
</dbReference>
<dbReference type="RefSeq" id="XP_038074596.1">
    <property type="nucleotide sequence ID" value="XM_038218668.1"/>
</dbReference>
<dbReference type="SUPFAM" id="SSF47473">
    <property type="entry name" value="EF-hand"/>
    <property type="match status" value="1"/>
</dbReference>
<feature type="domain" description="EF-hand" evidence="5">
    <location>
        <begin position="496"/>
        <end position="531"/>
    </location>
</feature>
<dbReference type="InterPro" id="IPR057461">
    <property type="entry name" value="CAYP2_PH"/>
</dbReference>
<dbReference type="PANTHER" id="PTHR34524:SF15">
    <property type="entry name" value="EF-HAND DOMAIN-CONTAINING PROTEIN"/>
    <property type="match status" value="1"/>
</dbReference>
<feature type="region of interest" description="Disordered" evidence="4">
    <location>
        <begin position="1"/>
        <end position="70"/>
    </location>
</feature>
<name>A0A914BGP2_PATMI</name>
<evidence type="ECO:0000313" key="7">
    <source>
        <dbReference type="Proteomes" id="UP000887568"/>
    </source>
</evidence>
<dbReference type="SMART" id="SM00054">
    <property type="entry name" value="EFh"/>
    <property type="match status" value="3"/>
</dbReference>
<dbReference type="GeneID" id="119742578"/>
<keyword evidence="7" id="KW-1185">Reference proteome</keyword>
<dbReference type="EnsemblMetazoa" id="XM_038218669.1">
    <property type="protein sequence ID" value="XP_038074597.1"/>
    <property type="gene ID" value="LOC119742578"/>
</dbReference>
<evidence type="ECO:0000313" key="6">
    <source>
        <dbReference type="EnsemblMetazoa" id="XP_038074597.1"/>
    </source>
</evidence>
<dbReference type="EnsemblMetazoa" id="XM_038218670.1">
    <property type="protein sequence ID" value="XP_038074598.1"/>
    <property type="gene ID" value="LOC119742578"/>
</dbReference>
<feature type="domain" description="EF-hand" evidence="5">
    <location>
        <begin position="532"/>
        <end position="567"/>
    </location>
</feature>
<keyword evidence="3" id="KW-0106">Calcium</keyword>
<dbReference type="Pfam" id="PF13499">
    <property type="entry name" value="EF-hand_7"/>
    <property type="match status" value="1"/>
</dbReference>
<organism evidence="6 7">
    <name type="scientific">Patiria miniata</name>
    <name type="common">Bat star</name>
    <name type="synonym">Asterina miniata</name>
    <dbReference type="NCBI Taxonomy" id="46514"/>
    <lineage>
        <taxon>Eukaryota</taxon>
        <taxon>Metazoa</taxon>
        <taxon>Echinodermata</taxon>
        <taxon>Eleutherozoa</taxon>
        <taxon>Asterozoa</taxon>
        <taxon>Asteroidea</taxon>
        <taxon>Valvatacea</taxon>
        <taxon>Valvatida</taxon>
        <taxon>Asterinidae</taxon>
        <taxon>Patiria</taxon>
    </lineage>
</organism>
<evidence type="ECO:0000256" key="4">
    <source>
        <dbReference type="SAM" id="MobiDB-lite"/>
    </source>
</evidence>
<dbReference type="InterPro" id="IPR018247">
    <property type="entry name" value="EF_Hand_1_Ca_BS"/>
</dbReference>
<feature type="region of interest" description="Disordered" evidence="4">
    <location>
        <begin position="82"/>
        <end position="107"/>
    </location>
</feature>
<dbReference type="InterPro" id="IPR011992">
    <property type="entry name" value="EF-hand-dom_pair"/>
</dbReference>
<feature type="compositionally biased region" description="Low complexity" evidence="4">
    <location>
        <begin position="55"/>
        <end position="64"/>
    </location>
</feature>
<keyword evidence="1" id="KW-0479">Metal-binding</keyword>
<dbReference type="GO" id="GO:0005509">
    <property type="term" value="F:calcium ion binding"/>
    <property type="evidence" value="ECO:0007669"/>
    <property type="project" value="InterPro"/>
</dbReference>
<dbReference type="AlphaFoldDB" id="A0A914BGP2"/>
<dbReference type="RefSeq" id="XP_038074597.1">
    <property type="nucleotide sequence ID" value="XM_038218669.1"/>
</dbReference>
<dbReference type="InterPro" id="IPR002048">
    <property type="entry name" value="EF_hand_dom"/>
</dbReference>
<evidence type="ECO:0000259" key="5">
    <source>
        <dbReference type="PROSITE" id="PS50222"/>
    </source>
</evidence>
<protein>
    <recommendedName>
        <fullName evidence="5">EF-hand domain-containing protein</fullName>
    </recommendedName>
</protein>